<dbReference type="AlphaFoldDB" id="A0A951QF35"/>
<organism evidence="2 3">
    <name type="scientific">Drouetiella hepatica Uher 2000/2452</name>
    <dbReference type="NCBI Taxonomy" id="904376"/>
    <lineage>
        <taxon>Bacteria</taxon>
        <taxon>Bacillati</taxon>
        <taxon>Cyanobacteriota</taxon>
        <taxon>Cyanophyceae</taxon>
        <taxon>Oculatellales</taxon>
        <taxon>Oculatellaceae</taxon>
        <taxon>Drouetiella</taxon>
    </lineage>
</organism>
<comment type="caution">
    <text evidence="2">The sequence shown here is derived from an EMBL/GenBank/DDBJ whole genome shotgun (WGS) entry which is preliminary data.</text>
</comment>
<dbReference type="InterPro" id="IPR012869">
    <property type="entry name" value="RHH_5"/>
</dbReference>
<evidence type="ECO:0000259" key="1">
    <source>
        <dbReference type="Pfam" id="PF07878"/>
    </source>
</evidence>
<reference evidence="2" key="2">
    <citation type="journal article" date="2022" name="Microbiol. Resour. Announc.">
        <title>Metagenome Sequencing to Explore Phylogenomics of Terrestrial Cyanobacteria.</title>
        <authorList>
            <person name="Ward R.D."/>
            <person name="Stajich J.E."/>
            <person name="Johansen J.R."/>
            <person name="Huntemann M."/>
            <person name="Clum A."/>
            <person name="Foster B."/>
            <person name="Foster B."/>
            <person name="Roux S."/>
            <person name="Palaniappan K."/>
            <person name="Varghese N."/>
            <person name="Mukherjee S."/>
            <person name="Reddy T.B.K."/>
            <person name="Daum C."/>
            <person name="Copeland A."/>
            <person name="Chen I.A."/>
            <person name="Ivanova N.N."/>
            <person name="Kyrpides N.C."/>
            <person name="Shapiro N."/>
            <person name="Eloe-Fadrosh E.A."/>
            <person name="Pietrasiak N."/>
        </authorList>
    </citation>
    <scope>NUCLEOTIDE SEQUENCE</scope>
    <source>
        <strain evidence="2">UHER 2000/2452</strain>
    </source>
</reference>
<feature type="domain" description="CopG-like ribbon-helix-helix" evidence="1">
    <location>
        <begin position="24"/>
        <end position="64"/>
    </location>
</feature>
<protein>
    <recommendedName>
        <fullName evidence="1">CopG-like ribbon-helix-helix domain-containing protein</fullName>
    </recommendedName>
</protein>
<proteinExistence type="predicted"/>
<evidence type="ECO:0000313" key="2">
    <source>
        <dbReference type="EMBL" id="MBW4661405.1"/>
    </source>
</evidence>
<dbReference type="EMBL" id="JAHHHD010000036">
    <property type="protein sequence ID" value="MBW4661405.1"/>
    <property type="molecule type" value="Genomic_DNA"/>
</dbReference>
<evidence type="ECO:0000313" key="3">
    <source>
        <dbReference type="Proteomes" id="UP000757435"/>
    </source>
</evidence>
<sequence>MVRLTGYHCLHLSNSDLDVAKDVKRITVTLPARIFEDLEQWAEWESRPPANLAAFLIELSVRAKFPDKYPPPQTGQQS</sequence>
<accession>A0A951QF35</accession>
<dbReference type="Proteomes" id="UP000757435">
    <property type="component" value="Unassembled WGS sequence"/>
</dbReference>
<gene>
    <name evidence="2" type="ORF">KME15_22245</name>
</gene>
<name>A0A951QF35_9CYAN</name>
<reference evidence="2" key="1">
    <citation type="submission" date="2021-05" db="EMBL/GenBank/DDBJ databases">
        <authorList>
            <person name="Pietrasiak N."/>
            <person name="Ward R."/>
            <person name="Stajich J.E."/>
            <person name="Kurbessoian T."/>
        </authorList>
    </citation>
    <scope>NUCLEOTIDE SEQUENCE</scope>
    <source>
        <strain evidence="2">UHER 2000/2452</strain>
    </source>
</reference>
<dbReference type="Pfam" id="PF07878">
    <property type="entry name" value="RHH_5"/>
    <property type="match status" value="1"/>
</dbReference>